<keyword evidence="3" id="KW-1185">Reference proteome</keyword>
<evidence type="ECO:0000256" key="1">
    <source>
        <dbReference type="SAM" id="SignalP"/>
    </source>
</evidence>
<comment type="caution">
    <text evidence="2">The sequence shown here is derived from an EMBL/GenBank/DDBJ whole genome shotgun (WGS) entry which is preliminary data.</text>
</comment>
<name>A0A7W4LLP5_9GAMM</name>
<dbReference type="EMBL" id="JACJUD010000003">
    <property type="protein sequence ID" value="MBB2495307.1"/>
    <property type="molecule type" value="Genomic_DNA"/>
</dbReference>
<evidence type="ECO:0000313" key="3">
    <source>
        <dbReference type="Proteomes" id="UP000542720"/>
    </source>
</evidence>
<organism evidence="2 3">
    <name type="scientific">Aquipseudomonas ullengensis</name>
    <dbReference type="NCBI Taxonomy" id="2759166"/>
    <lineage>
        <taxon>Bacteria</taxon>
        <taxon>Pseudomonadati</taxon>
        <taxon>Pseudomonadota</taxon>
        <taxon>Gammaproteobacteria</taxon>
        <taxon>Pseudomonadales</taxon>
        <taxon>Pseudomonadaceae</taxon>
        <taxon>Aquipseudomonas</taxon>
    </lineage>
</organism>
<dbReference type="Gene3D" id="3.40.190.10">
    <property type="entry name" value="Periplasmic binding protein-like II"/>
    <property type="match status" value="2"/>
</dbReference>
<dbReference type="Proteomes" id="UP000542720">
    <property type="component" value="Unassembled WGS sequence"/>
</dbReference>
<dbReference type="AlphaFoldDB" id="A0A7W4LLP5"/>
<protein>
    <submittedName>
        <fullName evidence="2">Transporter substrate-binding domain-containing protein</fullName>
    </submittedName>
</protein>
<accession>A0A7W4LLP5</accession>
<proteinExistence type="predicted"/>
<feature type="chain" id="PRO_5031518471" evidence="1">
    <location>
        <begin position="20"/>
        <end position="251"/>
    </location>
</feature>
<feature type="signal peptide" evidence="1">
    <location>
        <begin position="1"/>
        <end position="19"/>
    </location>
</feature>
<gene>
    <name evidence="2" type="ORF">H3H51_09785</name>
</gene>
<sequence>MRAWLLTLLLCLGVPSVHAADPLPAQIEIVSEYWAGHTNHDGSGLAWDIMRLVFEPAGVKMVFHSVPYTRSIGLVQRSEADAWLGSYRDEISQGVFYPQWNYDADRITALSLSSKPVPTLENLGQFRLAWMRGYDYQAYLPGISHFQEIERRSGILGMLEHDHADFYIDADSEIEEVLNSSSTAALYRTTQLTRLALYPGFADNARGRALAALFDQRMAELVHSGALRSLFQHWQQPYPFDPDMERSNASP</sequence>
<evidence type="ECO:0000313" key="2">
    <source>
        <dbReference type="EMBL" id="MBB2495307.1"/>
    </source>
</evidence>
<keyword evidence="1" id="KW-0732">Signal</keyword>
<reference evidence="2 3" key="1">
    <citation type="submission" date="2020-08" db="EMBL/GenBank/DDBJ databases">
        <authorList>
            <person name="Kim C.M."/>
        </authorList>
    </citation>
    <scope>NUCLEOTIDE SEQUENCE [LARGE SCALE GENOMIC DNA]</scope>
    <source>
        <strain evidence="2 3">UL070</strain>
    </source>
</reference>
<dbReference type="SUPFAM" id="SSF53850">
    <property type="entry name" value="Periplasmic binding protein-like II"/>
    <property type="match status" value="1"/>
</dbReference>
<dbReference type="RefSeq" id="WP_183088862.1">
    <property type="nucleotide sequence ID" value="NZ_JACJUD010000003.1"/>
</dbReference>